<reference evidence="1" key="1">
    <citation type="submission" date="2023-03" db="EMBL/GenBank/DDBJ databases">
        <title>Massive genome expansion in bonnet fungi (Mycena s.s.) driven by repeated elements and novel gene families across ecological guilds.</title>
        <authorList>
            <consortium name="Lawrence Berkeley National Laboratory"/>
            <person name="Harder C.B."/>
            <person name="Miyauchi S."/>
            <person name="Viragh M."/>
            <person name="Kuo A."/>
            <person name="Thoen E."/>
            <person name="Andreopoulos B."/>
            <person name="Lu D."/>
            <person name="Skrede I."/>
            <person name="Drula E."/>
            <person name="Henrissat B."/>
            <person name="Morin E."/>
            <person name="Kohler A."/>
            <person name="Barry K."/>
            <person name="LaButti K."/>
            <person name="Morin E."/>
            <person name="Salamov A."/>
            <person name="Lipzen A."/>
            <person name="Mereny Z."/>
            <person name="Hegedus B."/>
            <person name="Baldrian P."/>
            <person name="Stursova M."/>
            <person name="Weitz H."/>
            <person name="Taylor A."/>
            <person name="Grigoriev I.V."/>
            <person name="Nagy L.G."/>
            <person name="Martin F."/>
            <person name="Kauserud H."/>
        </authorList>
    </citation>
    <scope>NUCLEOTIDE SEQUENCE</scope>
    <source>
        <strain evidence="1">CBHHK188m</strain>
    </source>
</reference>
<dbReference type="EMBL" id="JARJLG010000005">
    <property type="protein sequence ID" value="KAJ7780645.1"/>
    <property type="molecule type" value="Genomic_DNA"/>
</dbReference>
<dbReference type="AlphaFoldDB" id="A0AAD7K8Q5"/>
<proteinExistence type="predicted"/>
<dbReference type="Proteomes" id="UP001215280">
    <property type="component" value="Unassembled WGS sequence"/>
</dbReference>
<gene>
    <name evidence="1" type="ORF">DFH07DRAFT_729285</name>
</gene>
<dbReference type="PANTHER" id="PTHR46579">
    <property type="entry name" value="F5/8 TYPE C DOMAIN-CONTAINING PROTEIN-RELATED"/>
    <property type="match status" value="1"/>
</dbReference>
<evidence type="ECO:0000313" key="1">
    <source>
        <dbReference type="EMBL" id="KAJ7780645.1"/>
    </source>
</evidence>
<evidence type="ECO:0008006" key="3">
    <source>
        <dbReference type="Google" id="ProtNLM"/>
    </source>
</evidence>
<sequence length="444" mass="50908">MHLIWENLIKNLILLWTGEFKGLDEGDGQYELAKAIWEAIASRTSAAGDTIPSAYGSRVPNIAKDRPNVSAEMWSFWALYLGPVLLRCKFNNAKYYHHFIDLVRLLNLCLQFEISDEEIEQIRTGFIDWVRQYEEMYFQFDVERLSACPLTIHALLHIAPGIKFSGPVWCYWAFPMERYCGSIQPGIRSRRFPWASMDRYVLENAQLTQIKTVYNVFDELSLTEPRSEIPGSLTDPMYPSCILLPPRSSARPDDAQIKTIAAALSTRSGAVMRDVTNALKKADIEEWGKVRRIDSEEGDTMRSCSLGTMAEDSRDATYVRYEMLVDKQARFKRRAAEFELQTFYGQLTHIYRVHFPNPCKPLKIQQPTTYIFAAVRACVLDPDDAQLRGLDIHFYSRHGHLDVIDITSLQALVGRVQDTGDRWAIIDRSGVLARAEWLGEDDDE</sequence>
<organism evidence="1 2">
    <name type="scientific">Mycena maculata</name>
    <dbReference type="NCBI Taxonomy" id="230809"/>
    <lineage>
        <taxon>Eukaryota</taxon>
        <taxon>Fungi</taxon>
        <taxon>Dikarya</taxon>
        <taxon>Basidiomycota</taxon>
        <taxon>Agaricomycotina</taxon>
        <taxon>Agaricomycetes</taxon>
        <taxon>Agaricomycetidae</taxon>
        <taxon>Agaricales</taxon>
        <taxon>Marasmiineae</taxon>
        <taxon>Mycenaceae</taxon>
        <taxon>Mycena</taxon>
    </lineage>
</organism>
<evidence type="ECO:0000313" key="2">
    <source>
        <dbReference type="Proteomes" id="UP001215280"/>
    </source>
</evidence>
<accession>A0AAD7K8Q5</accession>
<name>A0AAD7K8Q5_9AGAR</name>
<comment type="caution">
    <text evidence="1">The sequence shown here is derived from an EMBL/GenBank/DDBJ whole genome shotgun (WGS) entry which is preliminary data.</text>
</comment>
<keyword evidence="2" id="KW-1185">Reference proteome</keyword>
<dbReference type="PANTHER" id="PTHR46579:SF1">
    <property type="entry name" value="F5_8 TYPE C DOMAIN-CONTAINING PROTEIN"/>
    <property type="match status" value="1"/>
</dbReference>
<protein>
    <recommendedName>
        <fullName evidence="3">DUF4218 domain-containing protein</fullName>
    </recommendedName>
</protein>